<dbReference type="KEGG" id="bbae:FRD01_10040"/>
<keyword evidence="2" id="KW-0540">Nuclease</keyword>
<feature type="domain" description="Exonuclease" evidence="1">
    <location>
        <begin position="11"/>
        <end position="178"/>
    </location>
</feature>
<dbReference type="GO" id="GO:0003677">
    <property type="term" value="F:DNA binding"/>
    <property type="evidence" value="ECO:0007669"/>
    <property type="project" value="InterPro"/>
</dbReference>
<sequence>MEWPARWKDLTLAVIDVETTGLDPTVDRVMEVGIIRFEMGEVVERYGRLINPGMPIPEESARITGIKDEDVQDQPSFEELADEIHERLQGVGIVAYNLSFDRSFMKAELERCGLRWPEEAPTLDPLIFARQFFKNSPRKNLGAISKLLGIPLEEAHRATHDAEVAGKVLFAFEDRLPESLEQLLLLQKQWEAQQASEMQGWKNFDGGMLGGGQEAQQGLGPAYIYGDEADPLRALYMNVPEAKQAN</sequence>
<dbReference type="AlphaFoldDB" id="A0A5B8XPY3"/>
<dbReference type="InterPro" id="IPR012337">
    <property type="entry name" value="RNaseH-like_sf"/>
</dbReference>
<dbReference type="PANTHER" id="PTHR30231">
    <property type="entry name" value="DNA POLYMERASE III SUBUNIT EPSILON"/>
    <property type="match status" value="1"/>
</dbReference>
<dbReference type="GO" id="GO:0003887">
    <property type="term" value="F:DNA-directed DNA polymerase activity"/>
    <property type="evidence" value="ECO:0007669"/>
    <property type="project" value="InterPro"/>
</dbReference>
<reference evidence="2 3" key="1">
    <citation type="submission" date="2019-08" db="EMBL/GenBank/DDBJ databases">
        <authorList>
            <person name="Liang Q."/>
        </authorList>
    </citation>
    <scope>NUCLEOTIDE SEQUENCE [LARGE SCALE GENOMIC DNA]</scope>
    <source>
        <strain evidence="2 3">V1718</strain>
    </source>
</reference>
<dbReference type="SMART" id="SM00479">
    <property type="entry name" value="EXOIII"/>
    <property type="match status" value="1"/>
</dbReference>
<dbReference type="EMBL" id="CP042467">
    <property type="protein sequence ID" value="QED27575.1"/>
    <property type="molecule type" value="Genomic_DNA"/>
</dbReference>
<dbReference type="PANTHER" id="PTHR30231:SF41">
    <property type="entry name" value="DNA POLYMERASE III SUBUNIT EPSILON"/>
    <property type="match status" value="1"/>
</dbReference>
<dbReference type="FunFam" id="3.30.420.10:FF:000045">
    <property type="entry name" value="3'-5' exonuclease DinG"/>
    <property type="match status" value="1"/>
</dbReference>
<dbReference type="GO" id="GO:0008408">
    <property type="term" value="F:3'-5' exonuclease activity"/>
    <property type="evidence" value="ECO:0007669"/>
    <property type="project" value="TreeGrafter"/>
</dbReference>
<dbReference type="InterPro" id="IPR013520">
    <property type="entry name" value="Ribonucl_H"/>
</dbReference>
<evidence type="ECO:0000259" key="1">
    <source>
        <dbReference type="SMART" id="SM00479"/>
    </source>
</evidence>
<name>A0A5B8XPY3_9DELT</name>
<dbReference type="Pfam" id="PF00929">
    <property type="entry name" value="RNase_T"/>
    <property type="match status" value="1"/>
</dbReference>
<dbReference type="InterPro" id="IPR006054">
    <property type="entry name" value="DnaQ"/>
</dbReference>
<dbReference type="CDD" id="cd06127">
    <property type="entry name" value="DEDDh"/>
    <property type="match status" value="1"/>
</dbReference>
<accession>A0A5B8XPY3</accession>
<dbReference type="GO" id="GO:0005829">
    <property type="term" value="C:cytosol"/>
    <property type="evidence" value="ECO:0007669"/>
    <property type="project" value="TreeGrafter"/>
</dbReference>
<dbReference type="Gene3D" id="3.30.420.10">
    <property type="entry name" value="Ribonuclease H-like superfamily/Ribonuclease H"/>
    <property type="match status" value="1"/>
</dbReference>
<dbReference type="NCBIfam" id="TIGR00573">
    <property type="entry name" value="dnaq"/>
    <property type="match status" value="1"/>
</dbReference>
<proteinExistence type="predicted"/>
<protein>
    <submittedName>
        <fullName evidence="2">3'-5' exonuclease</fullName>
    </submittedName>
</protein>
<gene>
    <name evidence="2" type="ORF">FRD01_10040</name>
</gene>
<dbReference type="GO" id="GO:0045004">
    <property type="term" value="P:DNA replication proofreading"/>
    <property type="evidence" value="ECO:0007669"/>
    <property type="project" value="TreeGrafter"/>
</dbReference>
<dbReference type="OrthoDB" id="5497329at2"/>
<evidence type="ECO:0000313" key="2">
    <source>
        <dbReference type="EMBL" id="QED27575.1"/>
    </source>
</evidence>
<dbReference type="Proteomes" id="UP000321595">
    <property type="component" value="Chromosome"/>
</dbReference>
<keyword evidence="3" id="KW-1185">Reference proteome</keyword>
<evidence type="ECO:0000313" key="3">
    <source>
        <dbReference type="Proteomes" id="UP000321595"/>
    </source>
</evidence>
<dbReference type="SUPFAM" id="SSF53098">
    <property type="entry name" value="Ribonuclease H-like"/>
    <property type="match status" value="1"/>
</dbReference>
<keyword evidence="2" id="KW-0378">Hydrolase</keyword>
<organism evidence="2 3">
    <name type="scientific">Microvenator marinus</name>
    <dbReference type="NCBI Taxonomy" id="2600177"/>
    <lineage>
        <taxon>Bacteria</taxon>
        <taxon>Deltaproteobacteria</taxon>
        <taxon>Bradymonadales</taxon>
        <taxon>Microvenatoraceae</taxon>
        <taxon>Microvenator</taxon>
    </lineage>
</organism>
<dbReference type="InterPro" id="IPR036397">
    <property type="entry name" value="RNaseH_sf"/>
</dbReference>
<dbReference type="RefSeq" id="WP_146959260.1">
    <property type="nucleotide sequence ID" value="NZ_CP042467.1"/>
</dbReference>
<keyword evidence="2" id="KW-0269">Exonuclease</keyword>